<sequence>MVGAEAMVTYPGIGFLLNPIFLRAFSASLHLVLLLLLFVSWVCKRIKGSALENCKSTRSLSYKQTFACSQGLSLLNFFLCFLNYFYWYRNGWSDEKLVTLLDLVLRTLAWGAVCVYLHTQFHGSVEPKFPFLLRVWWGFYFSISCYCLVIDIVKKHQSLTIQFLVPDIVYVITGMFLCHSGFLGKNQDEESILREPLLNGSTSISRVESDKSKGEATVTPFSKAGFFSLLPFSWMGPLIAEGNKKTLDLEGVPQLDTSNSVVGIFPAFRNKFQCDSGGSSGVTTLKLVGFRIRAVLITMIYNKGLTLSCQSKQGHTTGEIINFMSVDAERIGGFSWYMHDPWILIMQVALALLILYRNLGLASVAAFFETVIVMLTNVPLGKWKEKFQDKLMESKDKRMKATSEILRNMRILKLQGWEMKFLSKIMDLRKNETGWLKKYLYTLAMTTFVFWGAPTFVSVVTFGTCMLLGIPLESGKILSSIATFRILQQPIYHLPDLISAIAQTKVSLDRIASFLCLDDLQSDVIERLPKGSSDTAIEIVDGNFSWDLSSPNPTLKDINLRVCRGMRVAVCGTVGSGKSSLLSCMLGEVPKISGILKLCGTKAYVAQSPWIQSGKIEENILFGKEMDRERYERVLDACSLKKDLEVLSFGDQTVVGERGINLSGGQKQRIQIARALYQNTDIYLFDDPFSAVDARTGTHLFKECLLGLLGSKTVIYVTHQVEFLPTADLILVVKDGMITQAGKYNEILNSGTDFMELVGAHEKALLPLNSVEAGDNIGGTSEVVQKEENKGGQNGKAEGIDGPKGQLVQEEEREKGEVGLRVYWKYTRTAYGGALVPFILLSQILFQLLQIGSNYWMAWASPVSDDVKPAVRGSTLMIVYVALAVGSSFCVLSRAMLLVTASYKTATIVFNKMHLSLFRAPMSFFDATPSGRILNRASTDQNAIDTNIPMQVGAFAFSLIRLLAIIAVMSQVAWQVFIVFIPVIATCIWYQQYYISSARELSRLARVCKAPVIQHFSETISGSMTVRSFDQESRFKDTNMKLVDGYLRPKFNIAGAMEWLCFRLDMLSSVTFAFSLVFLISVPEGVIDPGIAGLAVTYRLTLNMLQFGVIWSLCNTENKIISVERMLQYTSIPSEPPLVIEENRPACSWPSYGQVDIQDLQVRYAPHMPLVLRGLTCTFPGGMKTGIVGRIGSGKSTLIQTLFRIVEPAAGQIMIDGTNISSIGLQNLRSRLSIIPQDPTMFDGTVRSNLDPLEEYSDGQTWEALDKCQLGDEVRKKEGKLDSVVIENGENWSMGQRQLVCLGRLLLKKSKVLVLDEATASVDTATDNQIQQTLRQHFVDSTVITIAHRTTSVLDSDMVLLLDHGIIEEYDTPTRLLENKSSSFAKLVAEYTVRSNSSLENAGDI</sequence>
<keyword evidence="10 13" id="KW-1133">Transmembrane helix</keyword>
<dbReference type="SUPFAM" id="SSF90123">
    <property type="entry name" value="ABC transporter transmembrane region"/>
    <property type="match status" value="2"/>
</dbReference>
<evidence type="ECO:0000256" key="4">
    <source>
        <dbReference type="ARBA" id="ARBA00022448"/>
    </source>
</evidence>
<dbReference type="PANTHER" id="PTHR24223">
    <property type="entry name" value="ATP-BINDING CASSETTE SUB-FAMILY C"/>
    <property type="match status" value="1"/>
</dbReference>
<accession>F6I531</accession>
<evidence type="ECO:0000256" key="3">
    <source>
        <dbReference type="ARBA" id="ARBA00012191"/>
    </source>
</evidence>
<feature type="domain" description="ABC transmembrane type-1" evidence="15">
    <location>
        <begin position="838"/>
        <end position="1118"/>
    </location>
</feature>
<dbReference type="Proteomes" id="UP000009183">
    <property type="component" value="Chromosome 19"/>
</dbReference>
<dbReference type="InterPro" id="IPR003593">
    <property type="entry name" value="AAA+_ATPase"/>
</dbReference>
<gene>
    <name evidence="16" type="ordered locus">VIT_19s0015g00060</name>
</gene>
<name>F6I531_VITVI</name>
<dbReference type="PROSITE" id="PS50893">
    <property type="entry name" value="ABC_TRANSPORTER_2"/>
    <property type="match status" value="2"/>
</dbReference>
<keyword evidence="11 13" id="KW-0472">Membrane</keyword>
<dbReference type="EMBL" id="FN596747">
    <property type="protein sequence ID" value="CCB61986.1"/>
    <property type="molecule type" value="Genomic_DNA"/>
</dbReference>
<comment type="subcellular location">
    <subcellularLocation>
        <location evidence="1">Membrane</location>
        <topology evidence="1">Multi-pass membrane protein</topology>
    </subcellularLocation>
</comment>
<evidence type="ECO:0000256" key="11">
    <source>
        <dbReference type="ARBA" id="ARBA00023136"/>
    </source>
</evidence>
<dbReference type="SMR" id="F6I531"/>
<keyword evidence="5 13" id="KW-0812">Transmembrane</keyword>
<dbReference type="InterPro" id="IPR011527">
    <property type="entry name" value="ABC1_TM_dom"/>
</dbReference>
<dbReference type="SUPFAM" id="SSF52540">
    <property type="entry name" value="P-loop containing nucleoside triphosphate hydrolases"/>
    <property type="match status" value="2"/>
</dbReference>
<evidence type="ECO:0000256" key="9">
    <source>
        <dbReference type="ARBA" id="ARBA00022967"/>
    </source>
</evidence>
<proteinExistence type="inferred from homology"/>
<organism evidence="16 17">
    <name type="scientific">Vitis vinifera</name>
    <name type="common">Grape</name>
    <dbReference type="NCBI Taxonomy" id="29760"/>
    <lineage>
        <taxon>Eukaryota</taxon>
        <taxon>Viridiplantae</taxon>
        <taxon>Streptophyta</taxon>
        <taxon>Embryophyta</taxon>
        <taxon>Tracheophyta</taxon>
        <taxon>Spermatophyta</taxon>
        <taxon>Magnoliopsida</taxon>
        <taxon>eudicotyledons</taxon>
        <taxon>Gunneridae</taxon>
        <taxon>Pentapetalae</taxon>
        <taxon>rosids</taxon>
        <taxon>Vitales</taxon>
        <taxon>Vitaceae</taxon>
        <taxon>Viteae</taxon>
        <taxon>Vitis</taxon>
    </lineage>
</organism>
<dbReference type="HOGENOM" id="CLU_000604_27_0_1"/>
<dbReference type="EC" id="7.6.2.2" evidence="3"/>
<dbReference type="InterPro" id="IPR044726">
    <property type="entry name" value="ABCC_6TM_D2"/>
</dbReference>
<evidence type="ECO:0000256" key="7">
    <source>
        <dbReference type="ARBA" id="ARBA00022741"/>
    </source>
</evidence>
<feature type="transmembrane region" description="Helical" evidence="13">
    <location>
        <begin position="131"/>
        <end position="153"/>
    </location>
</feature>
<dbReference type="CDD" id="cd18580">
    <property type="entry name" value="ABC_6TM_ABCC_D2"/>
    <property type="match status" value="1"/>
</dbReference>
<feature type="transmembrane region" description="Helical" evidence="13">
    <location>
        <begin position="972"/>
        <end position="990"/>
    </location>
</feature>
<dbReference type="InterPro" id="IPR044746">
    <property type="entry name" value="ABCC_6TM_D1"/>
</dbReference>
<dbReference type="InterPro" id="IPR003439">
    <property type="entry name" value="ABC_transporter-like_ATP-bd"/>
</dbReference>
<dbReference type="InterPro" id="IPR050173">
    <property type="entry name" value="ABC_transporter_C-like"/>
</dbReference>
<dbReference type="PROSITE" id="PS50929">
    <property type="entry name" value="ABC_TM1F"/>
    <property type="match status" value="2"/>
</dbReference>
<dbReference type="GO" id="GO:0005524">
    <property type="term" value="F:ATP binding"/>
    <property type="evidence" value="ECO:0007669"/>
    <property type="project" value="UniProtKB-KW"/>
</dbReference>
<dbReference type="PANTHER" id="PTHR24223:SF181">
    <property type="entry name" value="ABC TRANSPORTER C FAMILY MEMBER 3"/>
    <property type="match status" value="1"/>
</dbReference>
<dbReference type="InterPro" id="IPR027417">
    <property type="entry name" value="P-loop_NTPase"/>
</dbReference>
<feature type="transmembrane region" description="Helical" evidence="13">
    <location>
        <begin position="20"/>
        <end position="43"/>
    </location>
</feature>
<feature type="transmembrane region" description="Helical" evidence="13">
    <location>
        <begin position="64"/>
        <end position="86"/>
    </location>
</feature>
<dbReference type="CDD" id="cd03250">
    <property type="entry name" value="ABCC_MRP_domain1"/>
    <property type="match status" value="1"/>
</dbReference>
<feature type="transmembrane region" description="Helical" evidence="13">
    <location>
        <begin position="98"/>
        <end position="119"/>
    </location>
</feature>
<dbReference type="CDD" id="cd03244">
    <property type="entry name" value="ABCC_MRP_domain2"/>
    <property type="match status" value="1"/>
</dbReference>
<evidence type="ECO:0000256" key="8">
    <source>
        <dbReference type="ARBA" id="ARBA00022840"/>
    </source>
</evidence>
<dbReference type="Pfam" id="PF00664">
    <property type="entry name" value="ABC_membrane"/>
    <property type="match status" value="2"/>
</dbReference>
<evidence type="ECO:0000313" key="17">
    <source>
        <dbReference type="Proteomes" id="UP000009183"/>
    </source>
</evidence>
<feature type="domain" description="ABC transporter" evidence="14">
    <location>
        <begin position="537"/>
        <end position="760"/>
    </location>
</feature>
<keyword evidence="17" id="KW-1185">Reference proteome</keyword>
<dbReference type="GO" id="GO:0008559">
    <property type="term" value="F:ABC-type xenobiotic transporter activity"/>
    <property type="evidence" value="ECO:0007669"/>
    <property type="project" value="UniProtKB-EC"/>
</dbReference>
<evidence type="ECO:0000256" key="1">
    <source>
        <dbReference type="ARBA" id="ARBA00004141"/>
    </source>
</evidence>
<evidence type="ECO:0000259" key="14">
    <source>
        <dbReference type="PROSITE" id="PS50893"/>
    </source>
</evidence>
<dbReference type="GO" id="GO:0016887">
    <property type="term" value="F:ATP hydrolysis activity"/>
    <property type="evidence" value="ECO:0007669"/>
    <property type="project" value="InterPro"/>
</dbReference>
<dbReference type="Pfam" id="PF00005">
    <property type="entry name" value="ABC_tran"/>
    <property type="match status" value="2"/>
</dbReference>
<feature type="transmembrane region" description="Helical" evidence="13">
    <location>
        <begin position="448"/>
        <end position="470"/>
    </location>
</feature>
<dbReference type="CDD" id="cd18579">
    <property type="entry name" value="ABC_6TM_ABCC_D1"/>
    <property type="match status" value="1"/>
</dbReference>
<dbReference type="GO" id="GO:0140359">
    <property type="term" value="F:ABC-type transporter activity"/>
    <property type="evidence" value="ECO:0000318"/>
    <property type="project" value="GO_Central"/>
</dbReference>
<feature type="transmembrane region" description="Helical" evidence="13">
    <location>
        <begin position="159"/>
        <end position="178"/>
    </location>
</feature>
<evidence type="ECO:0000256" key="2">
    <source>
        <dbReference type="ARBA" id="ARBA00009726"/>
    </source>
</evidence>
<dbReference type="InParanoid" id="F6I531"/>
<reference evidence="17" key="1">
    <citation type="journal article" date="2007" name="Nature">
        <title>The grapevine genome sequence suggests ancestral hexaploidization in major angiosperm phyla.</title>
        <authorList>
            <consortium name="The French-Italian Public Consortium for Grapevine Genome Characterization."/>
            <person name="Jaillon O."/>
            <person name="Aury J.-M."/>
            <person name="Noel B."/>
            <person name="Policriti A."/>
            <person name="Clepet C."/>
            <person name="Casagrande A."/>
            <person name="Choisne N."/>
            <person name="Aubourg S."/>
            <person name="Vitulo N."/>
            <person name="Jubin C."/>
            <person name="Vezzi A."/>
            <person name="Legeai F."/>
            <person name="Hugueney P."/>
            <person name="Dasilva C."/>
            <person name="Horner D."/>
            <person name="Mica E."/>
            <person name="Jublot D."/>
            <person name="Poulain J."/>
            <person name="Bruyere C."/>
            <person name="Billault A."/>
            <person name="Segurens B."/>
            <person name="Gouyvenoux M."/>
            <person name="Ugarte E."/>
            <person name="Cattonaro F."/>
            <person name="Anthouard V."/>
            <person name="Vico V."/>
            <person name="Del Fabbro C."/>
            <person name="Alaux M."/>
            <person name="Di Gaspero G."/>
            <person name="Dumas V."/>
            <person name="Felice N."/>
            <person name="Paillard S."/>
            <person name="Juman I."/>
            <person name="Moroldo M."/>
            <person name="Scalabrin S."/>
            <person name="Canaguier A."/>
            <person name="Le Clainche I."/>
            <person name="Malacrida G."/>
            <person name="Durand E."/>
            <person name="Pesole G."/>
            <person name="Laucou V."/>
            <person name="Chatelet P."/>
            <person name="Merdinoglu D."/>
            <person name="Delledonne M."/>
            <person name="Pezzotti M."/>
            <person name="Lecharny A."/>
            <person name="Scarpelli C."/>
            <person name="Artiguenave F."/>
            <person name="Pe M.E."/>
            <person name="Valle G."/>
            <person name="Morgante M."/>
            <person name="Caboche M."/>
            <person name="Adam-Blondon A.-F."/>
            <person name="Weissenbach J."/>
            <person name="Quetier F."/>
            <person name="Wincker P."/>
        </authorList>
    </citation>
    <scope>NUCLEOTIDE SEQUENCE [LARGE SCALE GENOMIC DNA]</scope>
    <source>
        <strain evidence="17">cv. Pinot noir / PN40024</strain>
    </source>
</reference>
<dbReference type="FunFam" id="3.40.50.300:FF:000508">
    <property type="entry name" value="ABC transporter C family member 5"/>
    <property type="match status" value="1"/>
</dbReference>
<dbReference type="PaxDb" id="29760-VIT_19s0015g00060.t01"/>
<dbReference type="OrthoDB" id="6500128at2759"/>
<evidence type="ECO:0000256" key="5">
    <source>
        <dbReference type="ARBA" id="ARBA00022692"/>
    </source>
</evidence>
<dbReference type="Gene3D" id="1.20.1560.10">
    <property type="entry name" value="ABC transporter type 1, transmembrane domain"/>
    <property type="match status" value="2"/>
</dbReference>
<protein>
    <recommendedName>
        <fullName evidence="3">ABC-type xenobiotic transporter</fullName>
        <ecNumber evidence="3">7.6.2.2</ecNumber>
    </recommendedName>
</protein>
<feature type="domain" description="ABC transporter" evidence="14">
    <location>
        <begin position="1155"/>
        <end position="1389"/>
    </location>
</feature>
<keyword evidence="9" id="KW-1278">Translocase</keyword>
<dbReference type="Gene3D" id="3.40.50.300">
    <property type="entry name" value="P-loop containing nucleotide triphosphate hydrolases"/>
    <property type="match status" value="2"/>
</dbReference>
<comment type="similarity">
    <text evidence="2">Belongs to the ABC transporter superfamily. ABCC family. Conjugate transporter (TC 3.A.1.208) subfamily.</text>
</comment>
<dbReference type="FunCoup" id="F6I531">
    <property type="interactions" value="29"/>
</dbReference>
<dbReference type="GO" id="GO:0055085">
    <property type="term" value="P:transmembrane transport"/>
    <property type="evidence" value="ECO:0000318"/>
    <property type="project" value="GO_Central"/>
</dbReference>
<dbReference type="GO" id="GO:0016020">
    <property type="term" value="C:membrane"/>
    <property type="evidence" value="ECO:0007669"/>
    <property type="project" value="UniProtKB-SubCell"/>
</dbReference>
<evidence type="ECO:0000256" key="13">
    <source>
        <dbReference type="SAM" id="Phobius"/>
    </source>
</evidence>
<keyword evidence="4" id="KW-0813">Transport</keyword>
<dbReference type="InterPro" id="IPR036640">
    <property type="entry name" value="ABC1_TM_sf"/>
</dbReference>
<comment type="catalytic activity">
    <reaction evidence="12">
        <text>ATP + H2O + xenobioticSide 1 = ADP + phosphate + xenobioticSide 2.</text>
        <dbReference type="EC" id="7.6.2.2"/>
    </reaction>
</comment>
<dbReference type="FunFam" id="1.20.1560.10:FF:000003">
    <property type="entry name" value="ABC transporter C family member 10"/>
    <property type="match status" value="1"/>
</dbReference>
<evidence type="ECO:0000259" key="15">
    <source>
        <dbReference type="PROSITE" id="PS50929"/>
    </source>
</evidence>
<dbReference type="FunFam" id="3.40.50.300:FF:000169">
    <property type="entry name" value="ABC transporter C family member 3"/>
    <property type="match status" value="1"/>
</dbReference>
<feature type="transmembrane region" description="Helical" evidence="13">
    <location>
        <begin position="948"/>
        <end position="966"/>
    </location>
</feature>
<feature type="transmembrane region" description="Helical" evidence="13">
    <location>
        <begin position="342"/>
        <end position="368"/>
    </location>
</feature>
<keyword evidence="6" id="KW-0677">Repeat</keyword>
<evidence type="ECO:0000256" key="6">
    <source>
        <dbReference type="ARBA" id="ARBA00022737"/>
    </source>
</evidence>
<evidence type="ECO:0000256" key="10">
    <source>
        <dbReference type="ARBA" id="ARBA00022989"/>
    </source>
</evidence>
<keyword evidence="7" id="KW-0547">Nucleotide-binding</keyword>
<feature type="transmembrane region" description="Helical" evidence="13">
    <location>
        <begin position="877"/>
        <end position="903"/>
    </location>
</feature>
<dbReference type="PROSITE" id="PS00211">
    <property type="entry name" value="ABC_TRANSPORTER_1"/>
    <property type="match status" value="1"/>
</dbReference>
<feature type="transmembrane region" description="Helical" evidence="13">
    <location>
        <begin position="830"/>
        <end position="857"/>
    </location>
</feature>
<feature type="domain" description="ABC transmembrane type-1" evidence="15">
    <location>
        <begin position="288"/>
        <end position="503"/>
    </location>
</feature>
<evidence type="ECO:0000313" key="16">
    <source>
        <dbReference type="EMBL" id="CCB61986.1"/>
    </source>
</evidence>
<dbReference type="eggNOG" id="KOG0054">
    <property type="taxonomic scope" value="Eukaryota"/>
</dbReference>
<dbReference type="SMART" id="SM00382">
    <property type="entry name" value="AAA"/>
    <property type="match status" value="2"/>
</dbReference>
<dbReference type="FunFam" id="1.20.1560.10:FF:000002">
    <property type="entry name" value="ABC transporter C family member 5"/>
    <property type="match status" value="1"/>
</dbReference>
<keyword evidence="8" id="KW-0067">ATP-binding</keyword>
<dbReference type="InterPro" id="IPR017871">
    <property type="entry name" value="ABC_transporter-like_CS"/>
</dbReference>
<evidence type="ECO:0000256" key="12">
    <source>
        <dbReference type="ARBA" id="ARBA00034018"/>
    </source>
</evidence>